<feature type="compositionally biased region" description="Basic residues" evidence="1">
    <location>
        <begin position="57"/>
        <end position="66"/>
    </location>
</feature>
<dbReference type="Proteomes" id="UP001605036">
    <property type="component" value="Unassembled WGS sequence"/>
</dbReference>
<protein>
    <submittedName>
        <fullName evidence="2">Uncharacterized protein</fullName>
    </submittedName>
</protein>
<gene>
    <name evidence="2" type="ORF">R1flu_016993</name>
</gene>
<dbReference type="AlphaFoldDB" id="A0ABD1YRG0"/>
<name>A0ABD1YRG0_9MARC</name>
<proteinExistence type="predicted"/>
<accession>A0ABD1YRG0</accession>
<comment type="caution">
    <text evidence="2">The sequence shown here is derived from an EMBL/GenBank/DDBJ whole genome shotgun (WGS) entry which is preliminary data.</text>
</comment>
<dbReference type="EMBL" id="JBHFFA010000004">
    <property type="protein sequence ID" value="KAL2632307.1"/>
    <property type="molecule type" value="Genomic_DNA"/>
</dbReference>
<evidence type="ECO:0000256" key="1">
    <source>
        <dbReference type="SAM" id="MobiDB-lite"/>
    </source>
</evidence>
<reference evidence="2 3" key="1">
    <citation type="submission" date="2024-09" db="EMBL/GenBank/DDBJ databases">
        <title>Chromosome-scale assembly of Riccia fluitans.</title>
        <authorList>
            <person name="Paukszto L."/>
            <person name="Sawicki J."/>
            <person name="Karawczyk K."/>
            <person name="Piernik-Szablinska J."/>
            <person name="Szczecinska M."/>
            <person name="Mazdziarz M."/>
        </authorList>
    </citation>
    <scope>NUCLEOTIDE SEQUENCE [LARGE SCALE GENOMIC DNA]</scope>
    <source>
        <strain evidence="2">Rf_01</strain>
        <tissue evidence="2">Aerial parts of the thallus</tissue>
    </source>
</reference>
<sequence length="66" mass="7705">MKIFCTPKTLATRDTLTKARKLAKKLARDTLASTQRLESDAKEEDEEERRKKEDPKGKRKKRSSKK</sequence>
<evidence type="ECO:0000313" key="2">
    <source>
        <dbReference type="EMBL" id="KAL2632307.1"/>
    </source>
</evidence>
<feature type="region of interest" description="Disordered" evidence="1">
    <location>
        <begin position="26"/>
        <end position="66"/>
    </location>
</feature>
<keyword evidence="3" id="KW-1185">Reference proteome</keyword>
<organism evidence="2 3">
    <name type="scientific">Riccia fluitans</name>
    <dbReference type="NCBI Taxonomy" id="41844"/>
    <lineage>
        <taxon>Eukaryota</taxon>
        <taxon>Viridiplantae</taxon>
        <taxon>Streptophyta</taxon>
        <taxon>Embryophyta</taxon>
        <taxon>Marchantiophyta</taxon>
        <taxon>Marchantiopsida</taxon>
        <taxon>Marchantiidae</taxon>
        <taxon>Marchantiales</taxon>
        <taxon>Ricciaceae</taxon>
        <taxon>Riccia</taxon>
    </lineage>
</organism>
<evidence type="ECO:0000313" key="3">
    <source>
        <dbReference type="Proteomes" id="UP001605036"/>
    </source>
</evidence>